<dbReference type="InterPro" id="IPR043129">
    <property type="entry name" value="ATPase_NBD"/>
</dbReference>
<evidence type="ECO:0000313" key="2">
    <source>
        <dbReference type="Proteomes" id="UP000318529"/>
    </source>
</evidence>
<dbReference type="InterPro" id="IPR049874">
    <property type="entry name" value="ROK_cs"/>
</dbReference>
<dbReference type="PROSITE" id="PS01125">
    <property type="entry name" value="ROK"/>
    <property type="match status" value="1"/>
</dbReference>
<dbReference type="AlphaFoldDB" id="A0A560CPI8"/>
<accession>A0A560CPI8</accession>
<name>A0A560CPI8_AZOBR</name>
<keyword evidence="1" id="KW-0808">Transferase</keyword>
<dbReference type="Gene3D" id="3.30.420.40">
    <property type="match status" value="2"/>
</dbReference>
<dbReference type="SUPFAM" id="SSF53067">
    <property type="entry name" value="Actin-like ATPase domain"/>
    <property type="match status" value="1"/>
</dbReference>
<dbReference type="PANTHER" id="PTHR18964:SF174">
    <property type="entry name" value="D-ALLOSE KINASE-RELATED"/>
    <property type="match status" value="1"/>
</dbReference>
<comment type="caution">
    <text evidence="1">The sequence shown here is derived from an EMBL/GenBank/DDBJ whole genome shotgun (WGS) entry which is preliminary data.</text>
</comment>
<organism evidence="1 2">
    <name type="scientific">Azospirillum brasilense</name>
    <dbReference type="NCBI Taxonomy" id="192"/>
    <lineage>
        <taxon>Bacteria</taxon>
        <taxon>Pseudomonadati</taxon>
        <taxon>Pseudomonadota</taxon>
        <taxon>Alphaproteobacteria</taxon>
        <taxon>Rhodospirillales</taxon>
        <taxon>Azospirillaceae</taxon>
        <taxon>Azospirillum</taxon>
    </lineage>
</organism>
<proteinExistence type="predicted"/>
<evidence type="ECO:0000313" key="1">
    <source>
        <dbReference type="EMBL" id="TWA86773.1"/>
    </source>
</evidence>
<reference evidence="1 2" key="1">
    <citation type="submission" date="2019-06" db="EMBL/GenBank/DDBJ databases">
        <title>Genomic Encyclopedia of Type Strains, Phase IV (KMG-V): Genome sequencing to study the core and pangenomes of soil and plant-associated prokaryotes.</title>
        <authorList>
            <person name="Whitman W."/>
        </authorList>
    </citation>
    <scope>NUCLEOTIDE SEQUENCE [LARGE SCALE GENOMIC DNA]</scope>
    <source>
        <strain evidence="1 2">BR 11650</strain>
    </source>
</reference>
<protein>
    <submittedName>
        <fullName evidence="1">Fructokinase</fullName>
    </submittedName>
</protein>
<dbReference type="GO" id="GO:0004396">
    <property type="term" value="F:hexokinase activity"/>
    <property type="evidence" value="ECO:0007669"/>
    <property type="project" value="TreeGrafter"/>
</dbReference>
<sequence>MEEARVGMADSGGALRYRGDCFSTPFTVHPRWESVMGMGPMRIGVDLGGTKIAATLLAPDGTERARHRAATPRGYAETLQALAGAVAALEERAGCEDATVGLCLPGIVDGAAGTVRAVNLPWLDGRPFAADLARALGRPVRIANDANAFVLSEAVDGAAAAAPLVFGIILGTGVGGGIVADRRILAGANALAGEWGHNPLPWRVAEDGPPVPCGCGREGCIETLLCGAGLARLHHWRTGEALDPPEIAARAMAGDAQARATLARHADALARALAAVINLLDPDAVVVGGGLSDLPGLYEAVPALWGRWALSPVPRTRFLRAHHGAESGMRGAAWLWPKD</sequence>
<dbReference type="Pfam" id="PF00480">
    <property type="entry name" value="ROK"/>
    <property type="match status" value="1"/>
</dbReference>
<keyword evidence="1" id="KW-0418">Kinase</keyword>
<dbReference type="Proteomes" id="UP000318529">
    <property type="component" value="Unassembled WGS sequence"/>
</dbReference>
<gene>
    <name evidence="1" type="ORF">FBZ83_102570</name>
</gene>
<dbReference type="InterPro" id="IPR000600">
    <property type="entry name" value="ROK"/>
</dbReference>
<dbReference type="EMBL" id="VITH01000002">
    <property type="protein sequence ID" value="TWA86773.1"/>
    <property type="molecule type" value="Genomic_DNA"/>
</dbReference>
<dbReference type="PANTHER" id="PTHR18964">
    <property type="entry name" value="ROK (REPRESSOR, ORF, KINASE) FAMILY"/>
    <property type="match status" value="1"/>
</dbReference>